<dbReference type="Pfam" id="PF07973">
    <property type="entry name" value="tRNA_SAD"/>
    <property type="match status" value="1"/>
</dbReference>
<dbReference type="FunFam" id="3.30.54.20:FF:000004">
    <property type="entry name" value="Alanine--tRNA ligase"/>
    <property type="match status" value="1"/>
</dbReference>
<feature type="domain" description="Alanyl-transfer RNA synthetases family profile" evidence="14">
    <location>
        <begin position="77"/>
        <end position="776"/>
    </location>
</feature>
<dbReference type="GO" id="GO:0005524">
    <property type="term" value="F:ATP binding"/>
    <property type="evidence" value="ECO:0007669"/>
    <property type="project" value="UniProtKB-KW"/>
</dbReference>
<evidence type="ECO:0000313" key="16">
    <source>
        <dbReference type="EMBL" id="CAL6017174.1"/>
    </source>
</evidence>
<keyword evidence="8" id="KW-0547">Nucleotide-binding</keyword>
<dbReference type="FunFam" id="3.30.980.10:FF:000004">
    <property type="entry name" value="Alanine--tRNA ligase, cytoplasmic"/>
    <property type="match status" value="1"/>
</dbReference>
<evidence type="ECO:0000256" key="12">
    <source>
        <dbReference type="ARBA" id="ARBA00022917"/>
    </source>
</evidence>
<sequence>MSMTAKEMKRMWRPRFAENATEYYPTEVFKKFGYSMATCPKCKTLYWRRTDKSVTCGDSECLGQYTFIGEQRGKVTPTCEAVLESFKDHFSQTSVPHKLVNRYPVVARWRDDCEFTAAGIQCYQPFCVTGEVDPPENPLIQPQFCLRFNDLDSIGISGRHYSGFHMLGIQVFNKTNDHKYWKEGIIEYNLQWLEKLGIDLDEVTLTADCWAGGGNLGPCVEYFINGLEVGNMVFMEFKCFGDGTLEKLPVQVIDVGIGLERIPWLLSGNVTSYLTAFPAAINEFCRICNVSKDEFTNDSWKKFGKYSCLLNVDEVEDINVTWKEIAEHCGQEVSKFKGEITFVRDVYILLDHFRSLLVAIQDGALPGNVGGGCNLRNILRRCFTLIEKRGWKELLDVQNIITIFDAHRLDLQKLHGSNTFQPFKALSEVISLELQRWKQTDEQSKAKVQKLMKKSGSLTIQDWVTIVTTFGMDPDSVSKITGLEVPGDLYCKIAEFQERNQVKTAAVQHYQLNAEQSTEQIYYSRPNSEQLFKFDEPNKIQKILNDVEDANKKQIIILEKTIFYPVSGGQQNDTGKITIDGDVYNVVNVTKVGPCVLHYVDREITFTEGEHKIELVVNAERRMQLMAHHTGAHVLSAACRHVLGPHVWQAGAKKQVEYATLDITHYQGISYEQQREIQNQCNRLIRQNIAITKQVLNKNEAEKLYGFTLYQGGVVPGSTVRCVSILDTDNEACCGTHLDSTAQVGLLKIQRTNRISDGVVRLQFVAGEAALLYDDEECGVVENLKKSWGVELQQIQQTADKFFEGYKSGEKLVNQLQKEILQVRIATRTQGVLNKYQVTESAPTRYLTEVGEVLGQLNQPLNAELLFVGDTFVVYVALKDKCTQLKTKLEAMGLKVKQNPLKMPKGKTTDAEMVLATGLEQKVVDDLMKM</sequence>
<evidence type="ECO:0000256" key="6">
    <source>
        <dbReference type="ARBA" id="ARBA00022598"/>
    </source>
</evidence>
<dbReference type="Gene3D" id="3.30.930.10">
    <property type="entry name" value="Bira Bifunctional Protein, Domain 2"/>
    <property type="match status" value="1"/>
</dbReference>
<dbReference type="Gene3D" id="3.30.980.10">
    <property type="entry name" value="Threonyl-trna Synthetase, Chain A, domain 2"/>
    <property type="match status" value="1"/>
</dbReference>
<dbReference type="InterPro" id="IPR018163">
    <property type="entry name" value="Thr/Ala-tRNA-synth_IIc_edit"/>
</dbReference>
<keyword evidence="7" id="KW-0479">Metal-binding</keyword>
<dbReference type="GO" id="GO:0005739">
    <property type="term" value="C:mitochondrion"/>
    <property type="evidence" value="ECO:0007669"/>
    <property type="project" value="TreeGrafter"/>
</dbReference>
<dbReference type="SUPFAM" id="SSF55681">
    <property type="entry name" value="Class II aaRS and biotin synthetases"/>
    <property type="match status" value="1"/>
</dbReference>
<reference evidence="15" key="1">
    <citation type="submission" date="2023-06" db="EMBL/GenBank/DDBJ databases">
        <authorList>
            <person name="Kurt Z."/>
        </authorList>
    </citation>
    <scope>NUCLEOTIDE SEQUENCE</scope>
</reference>
<organism evidence="15">
    <name type="scientific">Hexamita inflata</name>
    <dbReference type="NCBI Taxonomy" id="28002"/>
    <lineage>
        <taxon>Eukaryota</taxon>
        <taxon>Metamonada</taxon>
        <taxon>Diplomonadida</taxon>
        <taxon>Hexamitidae</taxon>
        <taxon>Hexamitinae</taxon>
        <taxon>Hexamita</taxon>
    </lineage>
</organism>
<evidence type="ECO:0000256" key="11">
    <source>
        <dbReference type="ARBA" id="ARBA00022884"/>
    </source>
</evidence>
<protein>
    <recommendedName>
        <fullName evidence="3">Alanine--tRNA ligase</fullName>
        <ecNumber evidence="2">6.1.1.7</ecNumber>
    </recommendedName>
</protein>
<dbReference type="Proteomes" id="UP001642409">
    <property type="component" value="Unassembled WGS sequence"/>
</dbReference>
<evidence type="ECO:0000256" key="4">
    <source>
        <dbReference type="ARBA" id="ARBA00022490"/>
    </source>
</evidence>
<keyword evidence="5" id="KW-0820">tRNA-binding</keyword>
<dbReference type="EMBL" id="CAXDID020000078">
    <property type="protein sequence ID" value="CAL6017174.1"/>
    <property type="molecule type" value="Genomic_DNA"/>
</dbReference>
<keyword evidence="6" id="KW-0436">Ligase</keyword>
<dbReference type="GO" id="GO:0002161">
    <property type="term" value="F:aminoacyl-tRNA deacylase activity"/>
    <property type="evidence" value="ECO:0007669"/>
    <property type="project" value="TreeGrafter"/>
</dbReference>
<dbReference type="InterPro" id="IPR009000">
    <property type="entry name" value="Transl_B-barrel_sf"/>
</dbReference>
<dbReference type="InterPro" id="IPR018164">
    <property type="entry name" value="Ala-tRNA-synth_IIc_N"/>
</dbReference>
<accession>A0AA86PIN1</accession>
<dbReference type="PROSITE" id="PS50860">
    <property type="entry name" value="AA_TRNA_LIGASE_II_ALA"/>
    <property type="match status" value="1"/>
</dbReference>
<dbReference type="GO" id="GO:0004813">
    <property type="term" value="F:alanine-tRNA ligase activity"/>
    <property type="evidence" value="ECO:0007669"/>
    <property type="project" value="UniProtKB-EC"/>
</dbReference>
<dbReference type="EC" id="6.1.1.7" evidence="2"/>
<evidence type="ECO:0000313" key="15">
    <source>
        <dbReference type="EMBL" id="CAI9940244.1"/>
    </source>
</evidence>
<evidence type="ECO:0000256" key="9">
    <source>
        <dbReference type="ARBA" id="ARBA00022833"/>
    </source>
</evidence>
<keyword evidence="9" id="KW-0862">Zinc</keyword>
<comment type="similarity">
    <text evidence="1">Belongs to the class-II aminoacyl-tRNA synthetase family. Alax-L subfamily.</text>
</comment>
<dbReference type="SUPFAM" id="SSF50447">
    <property type="entry name" value="Translation proteins"/>
    <property type="match status" value="1"/>
</dbReference>
<evidence type="ECO:0000256" key="8">
    <source>
        <dbReference type="ARBA" id="ARBA00022741"/>
    </source>
</evidence>
<dbReference type="InterPro" id="IPR050058">
    <property type="entry name" value="Ala-tRNA_ligase"/>
</dbReference>
<dbReference type="InterPro" id="IPR045864">
    <property type="entry name" value="aa-tRNA-synth_II/BPL/LPL"/>
</dbReference>
<reference evidence="16 17" key="2">
    <citation type="submission" date="2024-07" db="EMBL/GenBank/DDBJ databases">
        <authorList>
            <person name="Akdeniz Z."/>
        </authorList>
    </citation>
    <scope>NUCLEOTIDE SEQUENCE [LARGE SCALE GENOMIC DNA]</scope>
</reference>
<comment type="caution">
    <text evidence="15">The sequence shown here is derived from an EMBL/GenBank/DDBJ whole genome shotgun (WGS) entry which is preliminary data.</text>
</comment>
<proteinExistence type="inferred from homology"/>
<evidence type="ECO:0000259" key="14">
    <source>
        <dbReference type="PROSITE" id="PS50860"/>
    </source>
</evidence>
<dbReference type="GO" id="GO:0046872">
    <property type="term" value="F:metal ion binding"/>
    <property type="evidence" value="ECO:0007669"/>
    <property type="project" value="UniProtKB-KW"/>
</dbReference>
<dbReference type="PANTHER" id="PTHR11777">
    <property type="entry name" value="ALANYL-TRNA SYNTHETASE"/>
    <property type="match status" value="1"/>
</dbReference>
<dbReference type="GO" id="GO:0006419">
    <property type="term" value="P:alanyl-tRNA aminoacylation"/>
    <property type="evidence" value="ECO:0007669"/>
    <property type="project" value="InterPro"/>
</dbReference>
<dbReference type="EMBL" id="CATOUU010000675">
    <property type="protein sequence ID" value="CAI9940244.1"/>
    <property type="molecule type" value="Genomic_DNA"/>
</dbReference>
<evidence type="ECO:0000256" key="10">
    <source>
        <dbReference type="ARBA" id="ARBA00022840"/>
    </source>
</evidence>
<dbReference type="AlphaFoldDB" id="A0AA86PIN1"/>
<keyword evidence="12" id="KW-0648">Protein biosynthesis</keyword>
<dbReference type="InterPro" id="IPR018162">
    <property type="entry name" value="Ala-tRNA-ligase_IIc_anticod-bd"/>
</dbReference>
<dbReference type="InterPro" id="IPR018165">
    <property type="entry name" value="Ala-tRNA-synth_IIc_core"/>
</dbReference>
<dbReference type="InterPro" id="IPR012947">
    <property type="entry name" value="tRNA_SAD"/>
</dbReference>
<dbReference type="Gene3D" id="2.40.30.130">
    <property type="match status" value="1"/>
</dbReference>
<keyword evidence="17" id="KW-1185">Reference proteome</keyword>
<keyword evidence="4" id="KW-0963">Cytoplasm</keyword>
<keyword evidence="10" id="KW-0067">ATP-binding</keyword>
<evidence type="ECO:0000256" key="2">
    <source>
        <dbReference type="ARBA" id="ARBA00013168"/>
    </source>
</evidence>
<evidence type="ECO:0000313" key="17">
    <source>
        <dbReference type="Proteomes" id="UP001642409"/>
    </source>
</evidence>
<evidence type="ECO:0000256" key="3">
    <source>
        <dbReference type="ARBA" id="ARBA00017959"/>
    </source>
</evidence>
<keyword evidence="13" id="KW-0030">Aminoacyl-tRNA synthetase</keyword>
<dbReference type="SUPFAM" id="SSF101353">
    <property type="entry name" value="Putative anticodon-binding domain of alanyl-tRNA synthetase (AlaRS)"/>
    <property type="match status" value="1"/>
</dbReference>
<keyword evidence="11" id="KW-0694">RNA-binding</keyword>
<dbReference type="SUPFAM" id="SSF55186">
    <property type="entry name" value="ThrRS/AlaRS common domain"/>
    <property type="match status" value="1"/>
</dbReference>
<dbReference type="Pfam" id="PF01411">
    <property type="entry name" value="tRNA-synt_2c"/>
    <property type="match status" value="1"/>
</dbReference>
<evidence type="ECO:0000256" key="13">
    <source>
        <dbReference type="ARBA" id="ARBA00023146"/>
    </source>
</evidence>
<dbReference type="SMART" id="SM00863">
    <property type="entry name" value="tRNA_SAD"/>
    <property type="match status" value="1"/>
</dbReference>
<name>A0AA86PIN1_9EUKA</name>
<evidence type="ECO:0000256" key="5">
    <source>
        <dbReference type="ARBA" id="ARBA00022555"/>
    </source>
</evidence>
<dbReference type="InterPro" id="IPR002318">
    <property type="entry name" value="Ala-tRNA-lgiase_IIc"/>
</dbReference>
<dbReference type="GO" id="GO:0000049">
    <property type="term" value="F:tRNA binding"/>
    <property type="evidence" value="ECO:0007669"/>
    <property type="project" value="UniProtKB-KW"/>
</dbReference>
<dbReference type="PRINTS" id="PR00980">
    <property type="entry name" value="TRNASYNTHALA"/>
</dbReference>
<dbReference type="PANTHER" id="PTHR11777:SF9">
    <property type="entry name" value="ALANINE--TRNA LIGASE, CYTOPLASMIC"/>
    <property type="match status" value="1"/>
</dbReference>
<evidence type="ECO:0000256" key="7">
    <source>
        <dbReference type="ARBA" id="ARBA00022723"/>
    </source>
</evidence>
<gene>
    <name evidence="16" type="ORF">HINF_LOCUS25859</name>
    <name evidence="15" type="ORF">HINF_LOCUS27889</name>
</gene>
<evidence type="ECO:0000256" key="1">
    <source>
        <dbReference type="ARBA" id="ARBA00008429"/>
    </source>
</evidence>